<feature type="region of interest" description="Disordered" evidence="1">
    <location>
        <begin position="1"/>
        <end position="21"/>
    </location>
</feature>
<evidence type="ECO:0000313" key="3">
    <source>
        <dbReference type="Proteomes" id="UP000235392"/>
    </source>
</evidence>
<reference evidence="2 3" key="1">
    <citation type="submission" date="2017-11" db="EMBL/GenBank/DDBJ databases">
        <title>De novo assembly and phasing of dikaryotic genomes from two isolates of Puccinia coronata f. sp. avenae, the causal agent of oat crown rust.</title>
        <authorList>
            <person name="Miller M.E."/>
            <person name="Zhang Y."/>
            <person name="Omidvar V."/>
            <person name="Sperschneider J."/>
            <person name="Schwessinger B."/>
            <person name="Raley C."/>
            <person name="Palmer J.M."/>
            <person name="Garnica D."/>
            <person name="Upadhyaya N."/>
            <person name="Rathjen J."/>
            <person name="Taylor J.M."/>
            <person name="Park R.F."/>
            <person name="Dodds P.N."/>
            <person name="Hirsch C.D."/>
            <person name="Kianian S.F."/>
            <person name="Figueroa M."/>
        </authorList>
    </citation>
    <scope>NUCLEOTIDE SEQUENCE [LARGE SCALE GENOMIC DNA]</scope>
    <source>
        <strain evidence="2">12SD80</strain>
    </source>
</reference>
<gene>
    <name evidence="2" type="ORF">PCASD_19919</name>
</gene>
<evidence type="ECO:0000313" key="2">
    <source>
        <dbReference type="EMBL" id="PLW33798.1"/>
    </source>
</evidence>
<accession>A0A2N5U812</accession>
<dbReference type="AlphaFoldDB" id="A0A2N5U812"/>
<protein>
    <submittedName>
        <fullName evidence="2">Uncharacterized protein</fullName>
    </submittedName>
</protein>
<sequence>MSPPSLRSNVSPTTDTKQQYSLSQPDFLWQEAIYTSLDLAYIKSNMTQEDPHYFHLCIPSQEPATPIVIVPGAVPGSKHQPIYIPDS</sequence>
<comment type="caution">
    <text evidence="2">The sequence shown here is derived from an EMBL/GenBank/DDBJ whole genome shotgun (WGS) entry which is preliminary data.</text>
</comment>
<evidence type="ECO:0000256" key="1">
    <source>
        <dbReference type="SAM" id="MobiDB-lite"/>
    </source>
</evidence>
<name>A0A2N5U812_9BASI</name>
<dbReference type="Proteomes" id="UP000235392">
    <property type="component" value="Unassembled WGS sequence"/>
</dbReference>
<proteinExistence type="predicted"/>
<organism evidence="2 3">
    <name type="scientific">Puccinia coronata f. sp. avenae</name>
    <dbReference type="NCBI Taxonomy" id="200324"/>
    <lineage>
        <taxon>Eukaryota</taxon>
        <taxon>Fungi</taxon>
        <taxon>Dikarya</taxon>
        <taxon>Basidiomycota</taxon>
        <taxon>Pucciniomycotina</taxon>
        <taxon>Pucciniomycetes</taxon>
        <taxon>Pucciniales</taxon>
        <taxon>Pucciniaceae</taxon>
        <taxon>Puccinia</taxon>
    </lineage>
</organism>
<dbReference type="EMBL" id="PGCI01000212">
    <property type="protein sequence ID" value="PLW33798.1"/>
    <property type="molecule type" value="Genomic_DNA"/>
</dbReference>